<evidence type="ECO:0000256" key="5">
    <source>
        <dbReference type="ARBA" id="ARBA00022801"/>
    </source>
</evidence>
<dbReference type="Pfam" id="PF01725">
    <property type="entry name" value="Ham1p_like"/>
    <property type="match status" value="1"/>
</dbReference>
<comment type="catalytic activity">
    <reaction evidence="10">
        <text>ITP + H2O = IMP + diphosphate + H(+)</text>
        <dbReference type="Rhea" id="RHEA:29399"/>
        <dbReference type="ChEBI" id="CHEBI:15377"/>
        <dbReference type="ChEBI" id="CHEBI:15378"/>
        <dbReference type="ChEBI" id="CHEBI:33019"/>
        <dbReference type="ChEBI" id="CHEBI:58053"/>
        <dbReference type="ChEBI" id="CHEBI:61402"/>
        <dbReference type="EC" id="3.6.1.66"/>
    </reaction>
</comment>
<dbReference type="GO" id="GO:0046872">
    <property type="term" value="F:metal ion binding"/>
    <property type="evidence" value="ECO:0007669"/>
    <property type="project" value="UniProtKB-KW"/>
</dbReference>
<dbReference type="RefSeq" id="WP_013489719.1">
    <property type="nucleotide sequence ID" value="NC_014829.1"/>
</dbReference>
<keyword evidence="13" id="KW-1185">Reference proteome</keyword>
<feature type="binding site" evidence="10">
    <location>
        <begin position="154"/>
        <end position="157"/>
    </location>
    <ligand>
        <name>substrate</name>
    </ligand>
</feature>
<dbReference type="GO" id="GO:0036222">
    <property type="term" value="F:XTP diphosphatase activity"/>
    <property type="evidence" value="ECO:0007669"/>
    <property type="project" value="UniProtKB-UniRule"/>
</dbReference>
<comment type="catalytic activity">
    <reaction evidence="8 10">
        <text>dITP + H2O = dIMP + diphosphate + H(+)</text>
        <dbReference type="Rhea" id="RHEA:28342"/>
        <dbReference type="ChEBI" id="CHEBI:15377"/>
        <dbReference type="ChEBI" id="CHEBI:15378"/>
        <dbReference type="ChEBI" id="CHEBI:33019"/>
        <dbReference type="ChEBI" id="CHEBI:61194"/>
        <dbReference type="ChEBI" id="CHEBI:61382"/>
        <dbReference type="EC" id="3.6.1.66"/>
    </reaction>
</comment>
<dbReference type="STRING" id="649639.Bcell_3146"/>
<keyword evidence="5 10" id="KW-0378">Hydrolase</keyword>
<dbReference type="SUPFAM" id="SSF52972">
    <property type="entry name" value="ITPase-like"/>
    <property type="match status" value="1"/>
</dbReference>
<evidence type="ECO:0000256" key="11">
    <source>
        <dbReference type="RuleBase" id="RU003781"/>
    </source>
</evidence>
<feature type="binding site" evidence="10">
    <location>
        <position position="177"/>
    </location>
    <ligand>
        <name>substrate</name>
    </ligand>
</feature>
<feature type="binding site" evidence="10">
    <location>
        <begin position="182"/>
        <end position="183"/>
    </location>
    <ligand>
        <name>substrate</name>
    </ligand>
</feature>
<sequence length="199" mass="22090">MSTSLFVATKNEGKVKEFTAFFQERGIEVKSLLDLEEDIDVLEDGDTFEDNAIKKAETIGKKIGQIVISDDSGLEVDALDGRPGVYSARYAGQEKNDAANNAKLLKELEGISDNNRTAQFVCVIAVYIPGQETRTIRGTCKGIIATAPRGNSGFGYDPVFYLPHLKKTMAELSREEKNKLSHRANAMLLLQQQWDKWSL</sequence>
<protein>
    <recommendedName>
        <fullName evidence="10">dITP/XTP pyrophosphatase</fullName>
        <ecNumber evidence="10">3.6.1.66</ecNumber>
    </recommendedName>
    <alternativeName>
        <fullName evidence="10">Non-canonical purine NTP pyrophosphatase</fullName>
    </alternativeName>
    <alternativeName>
        <fullName evidence="10">Non-standard purine NTP pyrophosphatase</fullName>
    </alternativeName>
    <alternativeName>
        <fullName evidence="10">Nucleoside-triphosphate diphosphatase</fullName>
    </alternativeName>
    <alternativeName>
        <fullName evidence="10">Nucleoside-triphosphate pyrophosphatase</fullName>
        <shortName evidence="10">NTPase</shortName>
    </alternativeName>
</protein>
<organism evidence="12 13">
    <name type="scientific">Evansella cellulosilytica (strain ATCC 21833 / DSM 2522 / FERM P-1141 / JCM 9156 / N-4)</name>
    <name type="common">Bacillus cellulosilyticus</name>
    <dbReference type="NCBI Taxonomy" id="649639"/>
    <lineage>
        <taxon>Bacteria</taxon>
        <taxon>Bacillati</taxon>
        <taxon>Bacillota</taxon>
        <taxon>Bacilli</taxon>
        <taxon>Bacillales</taxon>
        <taxon>Bacillaceae</taxon>
        <taxon>Evansella</taxon>
    </lineage>
</organism>
<feature type="active site" description="Proton acceptor" evidence="10">
    <location>
        <position position="71"/>
    </location>
</feature>
<comment type="catalytic activity">
    <reaction evidence="9 10">
        <text>XTP + H2O = XMP + diphosphate + H(+)</text>
        <dbReference type="Rhea" id="RHEA:28610"/>
        <dbReference type="ChEBI" id="CHEBI:15377"/>
        <dbReference type="ChEBI" id="CHEBI:15378"/>
        <dbReference type="ChEBI" id="CHEBI:33019"/>
        <dbReference type="ChEBI" id="CHEBI:57464"/>
        <dbReference type="ChEBI" id="CHEBI:61314"/>
        <dbReference type="EC" id="3.6.1.66"/>
    </reaction>
</comment>
<dbReference type="Gene3D" id="3.90.950.10">
    <property type="match status" value="1"/>
</dbReference>
<proteinExistence type="inferred from homology"/>
<dbReference type="GO" id="GO:0005829">
    <property type="term" value="C:cytosol"/>
    <property type="evidence" value="ECO:0007669"/>
    <property type="project" value="TreeGrafter"/>
</dbReference>
<feature type="binding site" evidence="10">
    <location>
        <position position="71"/>
    </location>
    <ligand>
        <name>Mg(2+)</name>
        <dbReference type="ChEBI" id="CHEBI:18420"/>
    </ligand>
</feature>
<dbReference type="OrthoDB" id="9807456at2"/>
<dbReference type="PANTHER" id="PTHR11067:SF9">
    <property type="entry name" value="INOSINE TRIPHOSPHATE PYROPHOSPHATASE"/>
    <property type="match status" value="1"/>
</dbReference>
<dbReference type="EC" id="3.6.1.66" evidence="10"/>
<dbReference type="GO" id="GO:0035870">
    <property type="term" value="F:dITP diphosphatase activity"/>
    <property type="evidence" value="ECO:0007669"/>
    <property type="project" value="UniProtKB-UniRule"/>
</dbReference>
<evidence type="ECO:0000256" key="8">
    <source>
        <dbReference type="ARBA" id="ARBA00051875"/>
    </source>
</evidence>
<comment type="caution">
    <text evidence="10">Lacks conserved residue(s) required for the propagation of feature annotation.</text>
</comment>
<dbReference type="HOGENOM" id="CLU_082080_0_2_9"/>
<dbReference type="CDD" id="cd00515">
    <property type="entry name" value="HAM1"/>
    <property type="match status" value="1"/>
</dbReference>
<dbReference type="GO" id="GO:0009146">
    <property type="term" value="P:purine nucleoside triphosphate catabolic process"/>
    <property type="evidence" value="ECO:0007669"/>
    <property type="project" value="UniProtKB-UniRule"/>
</dbReference>
<keyword evidence="6 10" id="KW-0460">Magnesium</keyword>
<comment type="subunit">
    <text evidence="2 10">Homodimer.</text>
</comment>
<evidence type="ECO:0000256" key="4">
    <source>
        <dbReference type="ARBA" id="ARBA00022741"/>
    </source>
</evidence>
<accession>E6TZT2</accession>
<comment type="function">
    <text evidence="10">Pyrophosphatase that catalyzes the hydrolysis of nucleoside triphosphates to their monophosphate derivatives, with a high preference for the non-canonical purine nucleotides XTP (xanthosine triphosphate), dITP (deoxyinosine triphosphate) and ITP. Seems to function as a house-cleaning enzyme that removes non-canonical purine nucleotides from the nucleotide pool, thus preventing their incorporation into DNA/RNA and avoiding chromosomal lesions.</text>
</comment>
<reference evidence="12 13" key="1">
    <citation type="submission" date="2010-12" db="EMBL/GenBank/DDBJ databases">
        <title>Complete sequence of Bacillus cellulosilyticus DSM 2522.</title>
        <authorList>
            <consortium name="US DOE Joint Genome Institute"/>
            <person name="Lucas S."/>
            <person name="Copeland A."/>
            <person name="Lapidus A."/>
            <person name="Cheng J.-F."/>
            <person name="Bruce D."/>
            <person name="Goodwin L."/>
            <person name="Pitluck S."/>
            <person name="Chertkov O."/>
            <person name="Detter J.C."/>
            <person name="Han C."/>
            <person name="Tapia R."/>
            <person name="Land M."/>
            <person name="Hauser L."/>
            <person name="Jeffries C."/>
            <person name="Kyrpides N."/>
            <person name="Ivanova N."/>
            <person name="Mikhailova N."/>
            <person name="Brumm P."/>
            <person name="Mead D."/>
            <person name="Woyke T."/>
        </authorList>
    </citation>
    <scope>NUCLEOTIDE SEQUENCE [LARGE SCALE GENOMIC DNA]</scope>
    <source>
        <strain evidence="13">ATCC 21833 / DSM 2522 / FERM P-1141 / JCM 9156 / N-4</strain>
    </source>
</reference>
<dbReference type="PANTHER" id="PTHR11067">
    <property type="entry name" value="INOSINE TRIPHOSPHATE PYROPHOSPHATASE/HAM1 PROTEIN"/>
    <property type="match status" value="1"/>
</dbReference>
<keyword evidence="3 10" id="KW-0479">Metal-binding</keyword>
<dbReference type="GO" id="GO:0009117">
    <property type="term" value="P:nucleotide metabolic process"/>
    <property type="evidence" value="ECO:0007669"/>
    <property type="project" value="UniProtKB-KW"/>
</dbReference>
<comment type="similarity">
    <text evidence="1 10 11">Belongs to the HAM1 NTPase family.</text>
</comment>
<evidence type="ECO:0000256" key="9">
    <source>
        <dbReference type="ARBA" id="ARBA00052017"/>
    </source>
</evidence>
<dbReference type="Proteomes" id="UP000001401">
    <property type="component" value="Chromosome"/>
</dbReference>
<evidence type="ECO:0000256" key="2">
    <source>
        <dbReference type="ARBA" id="ARBA00011738"/>
    </source>
</evidence>
<dbReference type="InterPro" id="IPR020922">
    <property type="entry name" value="dITP/XTP_pyrophosphatase"/>
</dbReference>
<dbReference type="GO" id="GO:0017111">
    <property type="term" value="F:ribonucleoside triphosphate phosphatase activity"/>
    <property type="evidence" value="ECO:0007669"/>
    <property type="project" value="InterPro"/>
</dbReference>
<dbReference type="InterPro" id="IPR029001">
    <property type="entry name" value="ITPase-like_fam"/>
</dbReference>
<dbReference type="AlphaFoldDB" id="E6TZT2"/>
<feature type="binding site" evidence="10">
    <location>
        <position position="72"/>
    </location>
    <ligand>
        <name>substrate</name>
    </ligand>
</feature>
<comment type="cofactor">
    <cofactor evidence="10">
        <name>Mg(2+)</name>
        <dbReference type="ChEBI" id="CHEBI:18420"/>
    </cofactor>
    <text evidence="10">Binds 1 Mg(2+) ion per subunit.</text>
</comment>
<feature type="binding site" evidence="10">
    <location>
        <begin position="9"/>
        <end position="14"/>
    </location>
    <ligand>
        <name>substrate</name>
    </ligand>
</feature>
<evidence type="ECO:0000313" key="12">
    <source>
        <dbReference type="EMBL" id="ADU31388.1"/>
    </source>
</evidence>
<dbReference type="KEGG" id="bco:Bcell_3146"/>
<dbReference type="InterPro" id="IPR002637">
    <property type="entry name" value="RdgB/HAM1"/>
</dbReference>
<evidence type="ECO:0000256" key="10">
    <source>
        <dbReference type="HAMAP-Rule" id="MF_01405"/>
    </source>
</evidence>
<evidence type="ECO:0000256" key="6">
    <source>
        <dbReference type="ARBA" id="ARBA00022842"/>
    </source>
</evidence>
<dbReference type="GO" id="GO:0000166">
    <property type="term" value="F:nucleotide binding"/>
    <property type="evidence" value="ECO:0007669"/>
    <property type="project" value="UniProtKB-KW"/>
</dbReference>
<dbReference type="eggNOG" id="COG0127">
    <property type="taxonomic scope" value="Bacteria"/>
</dbReference>
<keyword evidence="4 10" id="KW-0547">Nucleotide-binding</keyword>
<keyword evidence="7 10" id="KW-0546">Nucleotide metabolism</keyword>
<evidence type="ECO:0000313" key="13">
    <source>
        <dbReference type="Proteomes" id="UP000001401"/>
    </source>
</evidence>
<dbReference type="GO" id="GO:0036220">
    <property type="term" value="F:ITP diphosphatase activity"/>
    <property type="evidence" value="ECO:0007669"/>
    <property type="project" value="UniProtKB-UniRule"/>
</dbReference>
<gene>
    <name evidence="12" type="ordered locus">Bcell_3146</name>
</gene>
<evidence type="ECO:0000256" key="1">
    <source>
        <dbReference type="ARBA" id="ARBA00008023"/>
    </source>
</evidence>
<dbReference type="EMBL" id="CP002394">
    <property type="protein sequence ID" value="ADU31388.1"/>
    <property type="molecule type" value="Genomic_DNA"/>
</dbReference>
<dbReference type="NCBIfam" id="NF011397">
    <property type="entry name" value="PRK14822.1"/>
    <property type="match status" value="1"/>
</dbReference>
<evidence type="ECO:0000256" key="3">
    <source>
        <dbReference type="ARBA" id="ARBA00022723"/>
    </source>
</evidence>
<dbReference type="HAMAP" id="MF_01405">
    <property type="entry name" value="Non_canon_purine_NTPase"/>
    <property type="match status" value="1"/>
</dbReference>
<name>E6TZT2_EVAC2</name>
<dbReference type="FunFam" id="3.90.950.10:FF:000001">
    <property type="entry name" value="dITP/XTP pyrophosphatase"/>
    <property type="match status" value="1"/>
</dbReference>
<evidence type="ECO:0000256" key="7">
    <source>
        <dbReference type="ARBA" id="ARBA00023080"/>
    </source>
</evidence>
<dbReference type="NCBIfam" id="TIGR00042">
    <property type="entry name" value="RdgB/HAM1 family non-canonical purine NTP pyrophosphatase"/>
    <property type="match status" value="1"/>
</dbReference>